<evidence type="ECO:0000256" key="1">
    <source>
        <dbReference type="SAM" id="MobiDB-lite"/>
    </source>
</evidence>
<proteinExistence type="predicted"/>
<evidence type="ECO:0000313" key="2">
    <source>
        <dbReference type="EMBL" id="MBM7280459.1"/>
    </source>
</evidence>
<organism evidence="2 3">
    <name type="scientific">Gordonia rubripertincta</name>
    <name type="common">Rhodococcus corallinus</name>
    <dbReference type="NCBI Taxonomy" id="36822"/>
    <lineage>
        <taxon>Bacteria</taxon>
        <taxon>Bacillati</taxon>
        <taxon>Actinomycetota</taxon>
        <taxon>Actinomycetes</taxon>
        <taxon>Mycobacteriales</taxon>
        <taxon>Gordoniaceae</taxon>
        <taxon>Gordonia</taxon>
    </lineage>
</organism>
<evidence type="ECO:0000313" key="3">
    <source>
        <dbReference type="Proteomes" id="UP001195196"/>
    </source>
</evidence>
<dbReference type="AlphaFoldDB" id="A0AAW4GAS9"/>
<dbReference type="RefSeq" id="WP_204718995.1">
    <property type="nucleotide sequence ID" value="NZ_JAFFGU010000022.1"/>
</dbReference>
<feature type="region of interest" description="Disordered" evidence="1">
    <location>
        <begin position="1"/>
        <end position="28"/>
    </location>
</feature>
<reference evidence="2" key="1">
    <citation type="submission" date="2021-02" db="EMBL/GenBank/DDBJ databases">
        <title>Taxonomy, biology and ecology of Rhodococcus bacteria occurring in California pistachio and other woody hosts as revealed by genome sequence analyses.</title>
        <authorList>
            <person name="Riely B."/>
            <person name="Gai Y."/>
        </authorList>
    </citation>
    <scope>NUCLEOTIDE SEQUENCE</scope>
    <source>
        <strain evidence="2">BP-295</strain>
    </source>
</reference>
<gene>
    <name evidence="2" type="ORF">JTZ10_22185</name>
</gene>
<dbReference type="Proteomes" id="UP001195196">
    <property type="component" value="Unassembled WGS sequence"/>
</dbReference>
<accession>A0AAW4GAS9</accession>
<feature type="region of interest" description="Disordered" evidence="1">
    <location>
        <begin position="51"/>
        <end position="76"/>
    </location>
</feature>
<sequence>MATVGGSGADGTFGPTFTGGSGITTPVVDDPVAEVSDVSDVSDVAGVSELSELPDGEDSGVELPDGVPVPVPDGVP</sequence>
<protein>
    <submittedName>
        <fullName evidence="2">Uncharacterized protein</fullName>
    </submittedName>
</protein>
<dbReference type="EMBL" id="JAFFGU010000022">
    <property type="protein sequence ID" value="MBM7280459.1"/>
    <property type="molecule type" value="Genomic_DNA"/>
</dbReference>
<feature type="compositionally biased region" description="Pro residues" evidence="1">
    <location>
        <begin position="67"/>
        <end position="76"/>
    </location>
</feature>
<comment type="caution">
    <text evidence="2">The sequence shown here is derived from an EMBL/GenBank/DDBJ whole genome shotgun (WGS) entry which is preliminary data.</text>
</comment>
<feature type="compositionally biased region" description="Gly residues" evidence="1">
    <location>
        <begin position="1"/>
        <end position="22"/>
    </location>
</feature>
<name>A0AAW4GAS9_GORRU</name>